<dbReference type="GO" id="GO:0006508">
    <property type="term" value="P:proteolysis"/>
    <property type="evidence" value="ECO:0007669"/>
    <property type="project" value="UniProtKB-KW"/>
</dbReference>
<evidence type="ECO:0000259" key="9">
    <source>
        <dbReference type="Pfam" id="PF12359"/>
    </source>
</evidence>
<gene>
    <name evidence="10" type="ORF">AARAC_010902</name>
</gene>
<dbReference type="Pfam" id="PF12340">
    <property type="entry name" value="DUF3638"/>
    <property type="match status" value="1"/>
</dbReference>
<dbReference type="PANTHER" id="PTHR13367">
    <property type="entry name" value="UBIQUITIN THIOESTERASE"/>
    <property type="match status" value="1"/>
</dbReference>
<sequence length="992" mass="113209">MVASSLADSSRLVRVIVAKPQTKQMLQMLVSKLGGMIGRRIYHLPFSRAPKLGSMQAKEIILMCQKCMTNGGVLLVQPEQTLSLKLMALERMIARDFDVAHSLLKTLEFFREHSRDVVDESDEKFSAKFELVYTIGDQQPVQLSPERWLIAHEVLDLIRRYPEDVKTKFPHLVEVGASQEGSFPRIRIFGADAQRELIDCIAAHIYLGGFWGPGTRDVLFLLRGLFAGGILVFAFGLKRWRVNYGLTSTREPSTKLAVPYRAKDSPTARSEYSHPDAVIVLTCLSWYYGGLSNEDLFSAFSLLLHTNQVDMEYPLWVKDAYQLRTKFQQLVSINLKDRHLCTEKIFPSFRFAKSVVDYFLSHVVFPREMKGFPYKLSASGWDIGEVKRHPLTGFSGTNDSREVFPLSVEQLDLPAQMHTNALILGTYYNQKIRLYVFHGGTKNIDQMPRHCCHWSCKWLRLHKSSLMLGPNDMPQAVIFCDDNDDLSVMDRKGRIESLQTSPFAKQLDVCYVFLDEAHTRGIDLKLPEHYRAGVTLGANLTKDRLVQACMRMWRLGQGQSVVFCVPDEIRQKITTRASDNGNIEVSDVLCWAISETWQDMKRNIPLWATQGQRFLRHERLWNGMRTQDDIPLTSSHARKFLEDEALSLEQRYRPHKNQDRLADFVHSEQSQATSLIATRCREFGSVSYHSAKMDEEQEREVAAEAEREQQVQRPPKARPKKHEVHEDMKKLVSTGVIAEGSTAFLPAFQSLDKTSAARHPGVDQFPGKLLVTRDAQTVEPIDILSFSPDFFQRPVQWILTSRHGSNSTDHKPTVNHMVIVSPYEAQELYPSIKDSKHVTLHLYAPRSNLGLKPLDKLDLYNVSGEVTSALCIPRSFIIELNLFAGQLYLSSYEEYVEVCDFLGVEWKPIGEDSVVATDGFILRRDKNNRAERLASTFRQSPIKFLKVLKSQVRRKGEGIGKTHIGKIFNGIILHRSDFEEPRRAEQDQVLSD</sequence>
<dbReference type="Pfam" id="PF12359">
    <property type="entry name" value="DUF3645"/>
    <property type="match status" value="1"/>
</dbReference>
<dbReference type="InterPro" id="IPR051346">
    <property type="entry name" value="OTU_Deubiquitinase"/>
</dbReference>
<keyword evidence="4" id="KW-0833">Ubl conjugation pathway</keyword>
<dbReference type="AlphaFoldDB" id="A0A2G7FWL2"/>
<keyword evidence="6" id="KW-0788">Thiol protease</keyword>
<evidence type="ECO:0000256" key="6">
    <source>
        <dbReference type="ARBA" id="ARBA00022807"/>
    </source>
</evidence>
<comment type="catalytic activity">
    <reaction evidence="1">
        <text>Thiol-dependent hydrolysis of ester, thioester, amide, peptide and isopeptide bonds formed by the C-terminal Gly of ubiquitin (a 76-residue protein attached to proteins as an intracellular targeting signal).</text>
        <dbReference type="EC" id="3.4.19.12"/>
    </reaction>
</comment>
<keyword evidence="3" id="KW-0645">Protease</keyword>
<evidence type="ECO:0000256" key="3">
    <source>
        <dbReference type="ARBA" id="ARBA00022670"/>
    </source>
</evidence>
<evidence type="ECO:0000256" key="2">
    <source>
        <dbReference type="ARBA" id="ARBA00012759"/>
    </source>
</evidence>
<evidence type="ECO:0000256" key="7">
    <source>
        <dbReference type="SAM" id="MobiDB-lite"/>
    </source>
</evidence>
<dbReference type="STRING" id="656916.A0A2G7FWL2"/>
<feature type="region of interest" description="Disordered" evidence="7">
    <location>
        <begin position="703"/>
        <end position="725"/>
    </location>
</feature>
<dbReference type="EMBL" id="NEXV01000355">
    <property type="protein sequence ID" value="PIG84973.1"/>
    <property type="molecule type" value="Genomic_DNA"/>
</dbReference>
<name>A0A2G7FWL2_9EURO</name>
<evidence type="ECO:0000256" key="1">
    <source>
        <dbReference type="ARBA" id="ARBA00000707"/>
    </source>
</evidence>
<dbReference type="InterPro" id="IPR022099">
    <property type="entry name" value="DUF3638"/>
</dbReference>
<evidence type="ECO:0000256" key="4">
    <source>
        <dbReference type="ARBA" id="ARBA00022786"/>
    </source>
</evidence>
<feature type="domain" description="DUF3638" evidence="8">
    <location>
        <begin position="1"/>
        <end position="164"/>
    </location>
</feature>
<dbReference type="EC" id="3.4.19.12" evidence="2"/>
<accession>A0A2G7FWL2</accession>
<dbReference type="Proteomes" id="UP000231358">
    <property type="component" value="Unassembled WGS sequence"/>
</dbReference>
<proteinExistence type="predicted"/>
<reference evidence="10 11" key="1">
    <citation type="submission" date="2017-05" db="EMBL/GenBank/DDBJ databases">
        <title>Genome sequence for an aflatoxigenic pathogen of Argentinian peanut, Aspergillus arachidicola.</title>
        <authorList>
            <person name="Moore G."/>
            <person name="Beltz S.B."/>
            <person name="Mack B.M."/>
        </authorList>
    </citation>
    <scope>NUCLEOTIDE SEQUENCE [LARGE SCALE GENOMIC DNA]</scope>
    <source>
        <strain evidence="10 11">CBS 117610</strain>
    </source>
</reference>
<dbReference type="PANTHER" id="PTHR13367:SF34">
    <property type="match status" value="1"/>
</dbReference>
<dbReference type="GO" id="GO:0004843">
    <property type="term" value="F:cysteine-type deubiquitinase activity"/>
    <property type="evidence" value="ECO:0007669"/>
    <property type="project" value="UniProtKB-EC"/>
</dbReference>
<evidence type="ECO:0000259" key="8">
    <source>
        <dbReference type="Pfam" id="PF12340"/>
    </source>
</evidence>
<comment type="caution">
    <text evidence="10">The sequence shown here is derived from an EMBL/GenBank/DDBJ whole genome shotgun (WGS) entry which is preliminary data.</text>
</comment>
<evidence type="ECO:0000313" key="11">
    <source>
        <dbReference type="Proteomes" id="UP000231358"/>
    </source>
</evidence>
<evidence type="ECO:0000256" key="5">
    <source>
        <dbReference type="ARBA" id="ARBA00022801"/>
    </source>
</evidence>
<organism evidence="10 11">
    <name type="scientific">Aspergillus arachidicola</name>
    <dbReference type="NCBI Taxonomy" id="656916"/>
    <lineage>
        <taxon>Eukaryota</taxon>
        <taxon>Fungi</taxon>
        <taxon>Dikarya</taxon>
        <taxon>Ascomycota</taxon>
        <taxon>Pezizomycotina</taxon>
        <taxon>Eurotiomycetes</taxon>
        <taxon>Eurotiomycetidae</taxon>
        <taxon>Eurotiales</taxon>
        <taxon>Aspergillaceae</taxon>
        <taxon>Aspergillus</taxon>
        <taxon>Aspergillus subgen. Circumdati</taxon>
    </lineage>
</organism>
<dbReference type="InterPro" id="IPR022105">
    <property type="entry name" value="DUF3645"/>
</dbReference>
<keyword evidence="11" id="KW-1185">Reference proteome</keyword>
<feature type="domain" description="DUF3645" evidence="9">
    <location>
        <begin position="250"/>
        <end position="282"/>
    </location>
</feature>
<keyword evidence="5" id="KW-0378">Hydrolase</keyword>
<protein>
    <recommendedName>
        <fullName evidence="2">ubiquitinyl hydrolase 1</fullName>
        <ecNumber evidence="2">3.4.19.12</ecNumber>
    </recommendedName>
</protein>
<evidence type="ECO:0000313" key="10">
    <source>
        <dbReference type="EMBL" id="PIG84973.1"/>
    </source>
</evidence>